<keyword evidence="2" id="KW-1185">Reference proteome</keyword>
<protein>
    <submittedName>
        <fullName evidence="1">Uncharacterized protein</fullName>
    </submittedName>
</protein>
<reference evidence="2" key="1">
    <citation type="submission" date="2016-10" db="EMBL/GenBank/DDBJ databases">
        <authorList>
            <person name="Varghese N."/>
            <person name="Submissions S."/>
        </authorList>
    </citation>
    <scope>NUCLEOTIDE SEQUENCE [LARGE SCALE GENOMIC DNA]</scope>
    <source>
        <strain evidence="2">DSM 5918</strain>
    </source>
</reference>
<accession>A0A1I3T8B7</accession>
<proteinExistence type="predicted"/>
<dbReference type="Proteomes" id="UP000198635">
    <property type="component" value="Unassembled WGS sequence"/>
</dbReference>
<organism evidence="1 2">
    <name type="scientific">Desulfomicrobium apsheronum</name>
    <dbReference type="NCBI Taxonomy" id="52560"/>
    <lineage>
        <taxon>Bacteria</taxon>
        <taxon>Pseudomonadati</taxon>
        <taxon>Thermodesulfobacteriota</taxon>
        <taxon>Desulfovibrionia</taxon>
        <taxon>Desulfovibrionales</taxon>
        <taxon>Desulfomicrobiaceae</taxon>
        <taxon>Desulfomicrobium</taxon>
    </lineage>
</organism>
<dbReference type="STRING" id="52560.SAMN04488082_105128"/>
<dbReference type="OrthoDB" id="1808662at2"/>
<dbReference type="RefSeq" id="WP_092373602.1">
    <property type="nucleotide sequence ID" value="NZ_FORX01000005.1"/>
</dbReference>
<gene>
    <name evidence="1" type="ORF">SAMN04488082_105128</name>
</gene>
<evidence type="ECO:0000313" key="1">
    <source>
        <dbReference type="EMBL" id="SFJ67185.1"/>
    </source>
</evidence>
<name>A0A1I3T8B7_9BACT</name>
<evidence type="ECO:0000313" key="2">
    <source>
        <dbReference type="Proteomes" id="UP000198635"/>
    </source>
</evidence>
<dbReference type="EMBL" id="FORX01000005">
    <property type="protein sequence ID" value="SFJ67185.1"/>
    <property type="molecule type" value="Genomic_DNA"/>
</dbReference>
<dbReference type="AlphaFoldDB" id="A0A1I3T8B7"/>
<dbReference type="NCBIfam" id="NF038143">
    <property type="entry name" value="HYxxLL"/>
    <property type="match status" value="1"/>
</dbReference>
<sequence>MSIKNADQKKQHILDHESQLANQLALQVLEKPKPPIWMIFVPIFFVFFLQKMNQYKSGLTEFVDNYLKSRRYALEAALEAEETGRPANVAGLVEKVGNIPEQAKPLFAEWMNVLVDHYRLLLTSQGNNHSKLVRAGYQSKTDYLLFCNCLNKAENAYSMALLPEMDGDNQDLHHVIQKINVCVTNLRRQDADTIFS</sequence>